<dbReference type="PANTHER" id="PTHR10827">
    <property type="entry name" value="RETICULOCALBIN"/>
    <property type="match status" value="1"/>
</dbReference>
<dbReference type="InterPro" id="IPR002048">
    <property type="entry name" value="EF_hand_dom"/>
</dbReference>
<dbReference type="Gene3D" id="1.10.238.10">
    <property type="entry name" value="EF-hand"/>
    <property type="match status" value="2"/>
</dbReference>
<proteinExistence type="predicted"/>
<organism evidence="3 4">
    <name type="scientific">Callosobruchus maculatus</name>
    <name type="common">Southern cowpea weevil</name>
    <name type="synonym">Pulse bruchid</name>
    <dbReference type="NCBI Taxonomy" id="64391"/>
    <lineage>
        <taxon>Eukaryota</taxon>
        <taxon>Metazoa</taxon>
        <taxon>Ecdysozoa</taxon>
        <taxon>Arthropoda</taxon>
        <taxon>Hexapoda</taxon>
        <taxon>Insecta</taxon>
        <taxon>Pterygota</taxon>
        <taxon>Neoptera</taxon>
        <taxon>Endopterygota</taxon>
        <taxon>Coleoptera</taxon>
        <taxon>Polyphaga</taxon>
        <taxon>Cucujiformia</taxon>
        <taxon>Chrysomeloidea</taxon>
        <taxon>Chrysomelidae</taxon>
        <taxon>Bruchinae</taxon>
        <taxon>Bruchini</taxon>
        <taxon>Callosobruchus</taxon>
    </lineage>
</organism>
<protein>
    <recommendedName>
        <fullName evidence="2">EF-hand domain-containing protein</fullName>
    </recommendedName>
</protein>
<dbReference type="PROSITE" id="PS50222">
    <property type="entry name" value="EF_HAND_2"/>
    <property type="match status" value="3"/>
</dbReference>
<feature type="domain" description="EF-hand" evidence="2">
    <location>
        <begin position="86"/>
        <end position="121"/>
    </location>
</feature>
<dbReference type="OrthoDB" id="293868at2759"/>
<gene>
    <name evidence="3" type="ORF">CALMAC_LOCUS5870</name>
</gene>
<keyword evidence="4" id="KW-1185">Reference proteome</keyword>
<keyword evidence="1" id="KW-0106">Calcium</keyword>
<dbReference type="PANTHER" id="PTHR10827:SF95">
    <property type="entry name" value="LD34388P"/>
    <property type="match status" value="1"/>
</dbReference>
<dbReference type="PROSITE" id="PS00018">
    <property type="entry name" value="EF_HAND_1"/>
    <property type="match status" value="5"/>
</dbReference>
<dbReference type="Proteomes" id="UP000410492">
    <property type="component" value="Unassembled WGS sequence"/>
</dbReference>
<dbReference type="SUPFAM" id="SSF47473">
    <property type="entry name" value="EF-hand"/>
    <property type="match status" value="1"/>
</dbReference>
<dbReference type="AlphaFoldDB" id="A0A653C330"/>
<evidence type="ECO:0000256" key="1">
    <source>
        <dbReference type="ARBA" id="ARBA00022837"/>
    </source>
</evidence>
<evidence type="ECO:0000313" key="4">
    <source>
        <dbReference type="Proteomes" id="UP000410492"/>
    </source>
</evidence>
<evidence type="ECO:0000259" key="2">
    <source>
        <dbReference type="PROSITE" id="PS50222"/>
    </source>
</evidence>
<dbReference type="InterPro" id="IPR018247">
    <property type="entry name" value="EF_Hand_1_Ca_BS"/>
</dbReference>
<dbReference type="InterPro" id="IPR011992">
    <property type="entry name" value="EF-hand-dom_pair"/>
</dbReference>
<feature type="domain" description="EF-hand" evidence="2">
    <location>
        <begin position="49"/>
        <end position="84"/>
    </location>
</feature>
<reference evidence="3 4" key="1">
    <citation type="submission" date="2019-01" db="EMBL/GenBank/DDBJ databases">
        <authorList>
            <person name="Sayadi A."/>
        </authorList>
    </citation>
    <scope>NUCLEOTIDE SEQUENCE [LARGE SCALE GENOMIC DNA]</scope>
</reference>
<dbReference type="GO" id="GO:0005509">
    <property type="term" value="F:calcium ion binding"/>
    <property type="evidence" value="ECO:0007669"/>
    <property type="project" value="InterPro"/>
</dbReference>
<evidence type="ECO:0000313" key="3">
    <source>
        <dbReference type="EMBL" id="VEN42356.1"/>
    </source>
</evidence>
<dbReference type="Pfam" id="PF13499">
    <property type="entry name" value="EF-hand_7"/>
    <property type="match status" value="2"/>
</dbReference>
<sequence>MLSEEEARERLEDADENNDGLITWKEYLSDSYGIESDENTLDISEENEHLIEDDKRMWQAADSNKDGLLDSNEWVAFSHPEEHPDMLPVILEQTLREKDKDNDGAISFQEFVGDRGSEMSKESLLEMKTKFDETLDKNKDGKLEGSEILSWVVPSNEEIAQEEVDHLFGHSDDDHDDLLSFPEVLEHHDVFVGSEATDYGDHLHNIHQFTDEL</sequence>
<dbReference type="SMART" id="SM00054">
    <property type="entry name" value="EFh"/>
    <property type="match status" value="5"/>
</dbReference>
<dbReference type="GO" id="GO:0005783">
    <property type="term" value="C:endoplasmic reticulum"/>
    <property type="evidence" value="ECO:0007669"/>
    <property type="project" value="TreeGrafter"/>
</dbReference>
<name>A0A653C330_CALMS</name>
<dbReference type="EMBL" id="CAACVG010006891">
    <property type="protein sequence ID" value="VEN42356.1"/>
    <property type="molecule type" value="Genomic_DNA"/>
</dbReference>
<feature type="domain" description="EF-hand" evidence="2">
    <location>
        <begin position="2"/>
        <end position="37"/>
    </location>
</feature>
<accession>A0A653C330</accession>